<sequence>MTETANRLLDLAEARMCDAGYRGFSFRELAAEIGIKSASVHHHFPTKAGMAAAVVRRYGERFFDLVGRRPGETADEVIAVYRSIFRNEIERDGRMCLNGMLGAEAGGLPSEVLEEIETYFRRCIDDLSSRIGGPNAAERAFQIMATLEGGLILARAYGDISAFDHATASLVTPALAAA</sequence>
<dbReference type="GO" id="GO:0003677">
    <property type="term" value="F:DNA binding"/>
    <property type="evidence" value="ECO:0007669"/>
    <property type="project" value="UniProtKB-UniRule"/>
</dbReference>
<accession>A0A1C3XDX3</accession>
<keyword evidence="2 4" id="KW-0238">DNA-binding</keyword>
<dbReference type="EMBL" id="FMAG01000015">
    <property type="protein sequence ID" value="SCB50463.1"/>
    <property type="molecule type" value="Genomic_DNA"/>
</dbReference>
<evidence type="ECO:0000259" key="5">
    <source>
        <dbReference type="PROSITE" id="PS50977"/>
    </source>
</evidence>
<dbReference type="InterPro" id="IPR009057">
    <property type="entry name" value="Homeodomain-like_sf"/>
</dbReference>
<keyword evidence="3" id="KW-0804">Transcription</keyword>
<dbReference type="InterPro" id="IPR001647">
    <property type="entry name" value="HTH_TetR"/>
</dbReference>
<dbReference type="SUPFAM" id="SSF48498">
    <property type="entry name" value="Tetracyclin repressor-like, C-terminal domain"/>
    <property type="match status" value="1"/>
</dbReference>
<keyword evidence="1" id="KW-0805">Transcription regulation</keyword>
<dbReference type="PANTHER" id="PTHR47506">
    <property type="entry name" value="TRANSCRIPTIONAL REGULATORY PROTEIN"/>
    <property type="match status" value="1"/>
</dbReference>
<keyword evidence="7" id="KW-1185">Reference proteome</keyword>
<dbReference type="AlphaFoldDB" id="A0A1C3XDX3"/>
<dbReference type="InterPro" id="IPR036271">
    <property type="entry name" value="Tet_transcr_reg_TetR-rel_C_sf"/>
</dbReference>
<gene>
    <name evidence="6" type="ORF">GA0061103_0846</name>
</gene>
<evidence type="ECO:0000256" key="3">
    <source>
        <dbReference type="ARBA" id="ARBA00023163"/>
    </source>
</evidence>
<dbReference type="PANTHER" id="PTHR47506:SF1">
    <property type="entry name" value="HTH-TYPE TRANSCRIPTIONAL REGULATOR YJDC"/>
    <property type="match status" value="1"/>
</dbReference>
<dbReference type="RefSeq" id="WP_092720224.1">
    <property type="nucleotide sequence ID" value="NZ_FMAG01000015.1"/>
</dbReference>
<evidence type="ECO:0000313" key="7">
    <source>
        <dbReference type="Proteomes" id="UP000199101"/>
    </source>
</evidence>
<protein>
    <submittedName>
        <fullName evidence="6">Transcriptional regulator, TetR family</fullName>
    </submittedName>
</protein>
<organism evidence="6 7">
    <name type="scientific">Rhizobium multihospitium</name>
    <dbReference type="NCBI Taxonomy" id="410764"/>
    <lineage>
        <taxon>Bacteria</taxon>
        <taxon>Pseudomonadati</taxon>
        <taxon>Pseudomonadota</taxon>
        <taxon>Alphaproteobacteria</taxon>
        <taxon>Hyphomicrobiales</taxon>
        <taxon>Rhizobiaceae</taxon>
        <taxon>Rhizobium/Agrobacterium group</taxon>
        <taxon>Rhizobium</taxon>
    </lineage>
</organism>
<dbReference type="SUPFAM" id="SSF46689">
    <property type="entry name" value="Homeodomain-like"/>
    <property type="match status" value="1"/>
</dbReference>
<dbReference type="PROSITE" id="PS50977">
    <property type="entry name" value="HTH_TETR_2"/>
    <property type="match status" value="1"/>
</dbReference>
<dbReference type="Proteomes" id="UP000199101">
    <property type="component" value="Unassembled WGS sequence"/>
</dbReference>
<feature type="DNA-binding region" description="H-T-H motif" evidence="4">
    <location>
        <begin position="25"/>
        <end position="44"/>
    </location>
</feature>
<name>A0A1C3XDX3_9HYPH</name>
<dbReference type="OrthoDB" id="9809772at2"/>
<evidence type="ECO:0000313" key="6">
    <source>
        <dbReference type="EMBL" id="SCB50463.1"/>
    </source>
</evidence>
<evidence type="ECO:0000256" key="4">
    <source>
        <dbReference type="PROSITE-ProRule" id="PRU00335"/>
    </source>
</evidence>
<proteinExistence type="predicted"/>
<dbReference type="Pfam" id="PF00440">
    <property type="entry name" value="TetR_N"/>
    <property type="match status" value="1"/>
</dbReference>
<evidence type="ECO:0000256" key="1">
    <source>
        <dbReference type="ARBA" id="ARBA00023015"/>
    </source>
</evidence>
<evidence type="ECO:0000256" key="2">
    <source>
        <dbReference type="ARBA" id="ARBA00023125"/>
    </source>
</evidence>
<reference evidence="7" key="1">
    <citation type="submission" date="2016-08" db="EMBL/GenBank/DDBJ databases">
        <authorList>
            <person name="Varghese N."/>
            <person name="Submissions Spin"/>
        </authorList>
    </citation>
    <scope>NUCLEOTIDE SEQUENCE [LARGE SCALE GENOMIC DNA]</scope>
    <source>
        <strain evidence="7">HAMBI 2975</strain>
    </source>
</reference>
<feature type="domain" description="HTH tetR-type" evidence="5">
    <location>
        <begin position="2"/>
        <end position="62"/>
    </location>
</feature>
<dbReference type="Gene3D" id="1.10.357.10">
    <property type="entry name" value="Tetracycline Repressor, domain 2"/>
    <property type="match status" value="1"/>
</dbReference>